<dbReference type="STRING" id="1150469.RSPPHO_03077"/>
<dbReference type="InterPro" id="IPR023346">
    <property type="entry name" value="Lysozyme-like_dom_sf"/>
</dbReference>
<keyword evidence="4" id="KW-1185">Reference proteome</keyword>
<dbReference type="PROSITE" id="PS00018">
    <property type="entry name" value="EF_HAND_1"/>
    <property type="match status" value="1"/>
</dbReference>
<dbReference type="Gene3D" id="1.20.141.10">
    <property type="entry name" value="Chitosanase, subunit A, domain 1"/>
    <property type="match status" value="1"/>
</dbReference>
<dbReference type="AlphaFoldDB" id="H6SQI4"/>
<sequence length="196" mass="21913">MGKSQADIVARILNGLLDQEGEFVEDPADRGGATKHGISLRYATGIGLDLDGDGDVDRDDIIRLTPEEAARLFRRDFFEEPGIHRLPAPLWPVLVDWAVNSGAARPLLALQQTLNAFLDLRPGLYPPLVEDGRMGPKTRRAAESALALVAPAWIINAVCDRREAFYRDLVRRDPTQRRFLAGWLRRTDSFREETPA</sequence>
<name>H6SQI4_PARPM</name>
<reference evidence="3 4" key="1">
    <citation type="submission" date="2012-02" db="EMBL/GenBank/DDBJ databases">
        <title>Shotgun genome sequence of Phaeospirillum photometricum DSM 122.</title>
        <authorList>
            <person name="Duquesne K."/>
            <person name="Sturgis J."/>
        </authorList>
    </citation>
    <scope>NUCLEOTIDE SEQUENCE [LARGE SCALE GENOMIC DNA]</scope>
    <source>
        <strain evidence="4">DSM122</strain>
    </source>
</reference>
<accession>H6SQI4</accession>
<proteinExistence type="predicted"/>
<dbReference type="RefSeq" id="WP_014416331.1">
    <property type="nucleotide sequence ID" value="NC_017059.1"/>
</dbReference>
<evidence type="ECO:0000313" key="3">
    <source>
        <dbReference type="EMBL" id="CCG09703.1"/>
    </source>
</evidence>
<dbReference type="InterPro" id="IPR008565">
    <property type="entry name" value="TtsA-like_GH18_dom"/>
</dbReference>
<dbReference type="EMBL" id="HE663493">
    <property type="protein sequence ID" value="CCG09703.1"/>
    <property type="molecule type" value="Genomic_DNA"/>
</dbReference>
<dbReference type="eggNOG" id="COG3926">
    <property type="taxonomic scope" value="Bacteria"/>
</dbReference>
<evidence type="ECO:0000313" key="4">
    <source>
        <dbReference type="Proteomes" id="UP000033220"/>
    </source>
</evidence>
<protein>
    <submittedName>
        <fullName evidence="3">Uncharacterized protein</fullName>
    </submittedName>
</protein>
<evidence type="ECO:0000259" key="1">
    <source>
        <dbReference type="Pfam" id="PF05838"/>
    </source>
</evidence>
<dbReference type="Pfam" id="PF09374">
    <property type="entry name" value="PG_binding_3"/>
    <property type="match status" value="1"/>
</dbReference>
<dbReference type="InterPro" id="IPR018247">
    <property type="entry name" value="EF_Hand_1_Ca_BS"/>
</dbReference>
<feature type="domain" description="Peptidoglycan binding" evidence="2">
    <location>
        <begin position="106"/>
        <end position="187"/>
    </location>
</feature>
<dbReference type="SUPFAM" id="SSF53955">
    <property type="entry name" value="Lysozyme-like"/>
    <property type="match status" value="1"/>
</dbReference>
<gene>
    <name evidence="3" type="ORF">RSPPHO_03077</name>
</gene>
<dbReference type="KEGG" id="rpm:RSPPHO_03077"/>
<evidence type="ECO:0000259" key="2">
    <source>
        <dbReference type="Pfam" id="PF09374"/>
    </source>
</evidence>
<dbReference type="PATRIC" id="fig|1150469.3.peg.3469"/>
<dbReference type="InterPro" id="IPR018537">
    <property type="entry name" value="Peptidoglycan-bd_3"/>
</dbReference>
<organism evidence="3 4">
    <name type="scientific">Pararhodospirillum photometricum DSM 122</name>
    <dbReference type="NCBI Taxonomy" id="1150469"/>
    <lineage>
        <taxon>Bacteria</taxon>
        <taxon>Pseudomonadati</taxon>
        <taxon>Pseudomonadota</taxon>
        <taxon>Alphaproteobacteria</taxon>
        <taxon>Rhodospirillales</taxon>
        <taxon>Rhodospirillaceae</taxon>
        <taxon>Pararhodospirillum</taxon>
    </lineage>
</organism>
<dbReference type="Proteomes" id="UP000033220">
    <property type="component" value="Chromosome DSM 122"/>
</dbReference>
<feature type="domain" description="TtsA-like Glycoside hydrolase family 108" evidence="1">
    <location>
        <begin position="16"/>
        <end position="102"/>
    </location>
</feature>
<dbReference type="OrthoDB" id="9815229at2"/>
<dbReference type="HOGENOM" id="CLU_082693_1_1_5"/>
<dbReference type="Pfam" id="PF05838">
    <property type="entry name" value="Glyco_hydro_108"/>
    <property type="match status" value="1"/>
</dbReference>